<dbReference type="InterPro" id="IPR006976">
    <property type="entry name" value="VanZ-like"/>
</dbReference>
<dbReference type="PANTHER" id="PTHR36834">
    <property type="entry name" value="MEMBRANE PROTEIN-RELATED"/>
    <property type="match status" value="1"/>
</dbReference>
<sequence>MKKRNLIIVITSMYTALTLYFMFLGFNRLTHRDDYIDAGYEFMLVPSSPPLQFPSLTFSWLYDFGNIAAFIPFGILLPLLKNYTYKKFISLFVIVILLLETLQSLVHLGTFDVDDVISNTIGATIGYILYKIGFTSNVTLKKLLTASFTAILLFVCVMGISEVFEKRVSAIQPLQELTGDQPLTDALPTFTVAGKKKVPQFNVYNNEGTTSTSYTYTIEGKEDFILYLNMGIPDDVEFQGNVIIVADGEVKFKSDEVTLQESKMPLEIPLYYEYEKMTITITGNVMLWDVGFTALQHWWE</sequence>
<dbReference type="EMBL" id="BRZA01000004">
    <property type="protein sequence ID" value="GLC89923.1"/>
    <property type="molecule type" value="Genomic_DNA"/>
</dbReference>
<name>A0ABQ5NNK1_9BACI</name>
<dbReference type="InterPro" id="IPR053150">
    <property type="entry name" value="Teicoplanin_resist-assoc"/>
</dbReference>
<feature type="domain" description="VanZ-like" evidence="2">
    <location>
        <begin position="14"/>
        <end position="132"/>
    </location>
</feature>
<proteinExistence type="predicted"/>
<keyword evidence="1" id="KW-1133">Transmembrane helix</keyword>
<feature type="transmembrane region" description="Helical" evidence="1">
    <location>
        <begin position="7"/>
        <end position="26"/>
    </location>
</feature>
<evidence type="ECO:0000256" key="1">
    <source>
        <dbReference type="SAM" id="Phobius"/>
    </source>
</evidence>
<evidence type="ECO:0000259" key="2">
    <source>
        <dbReference type="Pfam" id="PF04892"/>
    </source>
</evidence>
<dbReference type="RefSeq" id="WP_264989827.1">
    <property type="nucleotide sequence ID" value="NZ_BRZA01000004.1"/>
</dbReference>
<feature type="transmembrane region" description="Helical" evidence="1">
    <location>
        <begin position="60"/>
        <end position="80"/>
    </location>
</feature>
<dbReference type="Pfam" id="PF04892">
    <property type="entry name" value="VanZ"/>
    <property type="match status" value="1"/>
</dbReference>
<organism evidence="3 4">
    <name type="scientific">Lysinibacillus piscis</name>
    <dbReference type="NCBI Taxonomy" id="2518931"/>
    <lineage>
        <taxon>Bacteria</taxon>
        <taxon>Bacillati</taxon>
        <taxon>Bacillota</taxon>
        <taxon>Bacilli</taxon>
        <taxon>Bacillales</taxon>
        <taxon>Bacillaceae</taxon>
        <taxon>Lysinibacillus</taxon>
    </lineage>
</organism>
<dbReference type="PANTHER" id="PTHR36834:SF1">
    <property type="entry name" value="INTEGRAL MEMBRANE PROTEIN"/>
    <property type="match status" value="1"/>
</dbReference>
<gene>
    <name evidence="3" type="ORF">LYSBPC_30500</name>
</gene>
<feature type="transmembrane region" description="Helical" evidence="1">
    <location>
        <begin position="143"/>
        <end position="164"/>
    </location>
</feature>
<evidence type="ECO:0000313" key="4">
    <source>
        <dbReference type="Proteomes" id="UP001065593"/>
    </source>
</evidence>
<protein>
    <recommendedName>
        <fullName evidence="2">VanZ-like domain-containing protein</fullName>
    </recommendedName>
</protein>
<keyword evidence="4" id="KW-1185">Reference proteome</keyword>
<dbReference type="Proteomes" id="UP001065593">
    <property type="component" value="Unassembled WGS sequence"/>
</dbReference>
<accession>A0ABQ5NNK1</accession>
<reference evidence="3" key="1">
    <citation type="submission" date="2022-08" db="EMBL/GenBank/DDBJ databases">
        <title>Draft genome sequence of Lysinibacillus sp. strain KH24.</title>
        <authorList>
            <person name="Kanbe H."/>
            <person name="Itoh H."/>
        </authorList>
    </citation>
    <scope>NUCLEOTIDE SEQUENCE</scope>
    <source>
        <strain evidence="3">KH24</strain>
    </source>
</reference>
<feature type="transmembrane region" description="Helical" evidence="1">
    <location>
        <begin position="87"/>
        <end position="106"/>
    </location>
</feature>
<evidence type="ECO:0000313" key="3">
    <source>
        <dbReference type="EMBL" id="GLC89923.1"/>
    </source>
</evidence>
<keyword evidence="1" id="KW-0812">Transmembrane</keyword>
<comment type="caution">
    <text evidence="3">The sequence shown here is derived from an EMBL/GenBank/DDBJ whole genome shotgun (WGS) entry which is preliminary data.</text>
</comment>
<keyword evidence="1" id="KW-0472">Membrane</keyword>